<feature type="transmembrane region" description="Helical" evidence="1">
    <location>
        <begin position="57"/>
        <end position="75"/>
    </location>
</feature>
<feature type="transmembrane region" description="Helical" evidence="1">
    <location>
        <begin position="6"/>
        <end position="23"/>
    </location>
</feature>
<name>A0ABQ5T515_9CAUL</name>
<evidence type="ECO:0000256" key="1">
    <source>
        <dbReference type="SAM" id="Phobius"/>
    </source>
</evidence>
<sequence length="148" mass="16257">MLNVGYAIAGGVFMVGMTLFAFLKGGIREKIGAGVYIAAWFGSLVAQENLGFRDWPYSLFAIDTATLVVFVAIAWRSPHAWPTWAAGLQLIAVMGHIMIMTTNKAPTTSIYTAMNLIGYLIIACIGVGTFWVWQDRKAATEYAERTIR</sequence>
<gene>
    <name evidence="2" type="ORF">GCM10017620_08320</name>
</gene>
<dbReference type="RefSeq" id="WP_271164133.1">
    <property type="nucleotide sequence ID" value="NZ_BSFD01000002.1"/>
</dbReference>
<feature type="transmembrane region" description="Helical" evidence="1">
    <location>
        <begin position="81"/>
        <end position="101"/>
    </location>
</feature>
<reference evidence="2" key="1">
    <citation type="journal article" date="2014" name="Int. J. Syst. Evol. Microbiol.">
        <title>Complete genome of a new Firmicutes species belonging to the dominant human colonic microbiota ('Ruminococcus bicirculans') reveals two chromosomes and a selective capacity to utilize plant glucans.</title>
        <authorList>
            <consortium name="NISC Comparative Sequencing Program"/>
            <person name="Wegmann U."/>
            <person name="Louis P."/>
            <person name="Goesmann A."/>
            <person name="Henrissat B."/>
            <person name="Duncan S.H."/>
            <person name="Flint H.J."/>
        </authorList>
    </citation>
    <scope>NUCLEOTIDE SEQUENCE</scope>
    <source>
        <strain evidence="2">VKM B-1499</strain>
    </source>
</reference>
<protein>
    <submittedName>
        <fullName evidence="2">Uncharacterized protein</fullName>
    </submittedName>
</protein>
<proteinExistence type="predicted"/>
<keyword evidence="1" id="KW-1133">Transmembrane helix</keyword>
<evidence type="ECO:0000313" key="2">
    <source>
        <dbReference type="EMBL" id="GLK47859.1"/>
    </source>
</evidence>
<evidence type="ECO:0000313" key="3">
    <source>
        <dbReference type="Proteomes" id="UP001143509"/>
    </source>
</evidence>
<dbReference type="EMBL" id="BSFD01000002">
    <property type="protein sequence ID" value="GLK47859.1"/>
    <property type="molecule type" value="Genomic_DNA"/>
</dbReference>
<keyword evidence="3" id="KW-1185">Reference proteome</keyword>
<dbReference type="Proteomes" id="UP001143509">
    <property type="component" value="Unassembled WGS sequence"/>
</dbReference>
<comment type="caution">
    <text evidence="2">The sequence shown here is derived from an EMBL/GenBank/DDBJ whole genome shotgun (WGS) entry which is preliminary data.</text>
</comment>
<reference evidence="2" key="2">
    <citation type="submission" date="2023-01" db="EMBL/GenBank/DDBJ databases">
        <authorList>
            <person name="Sun Q."/>
            <person name="Evtushenko L."/>
        </authorList>
    </citation>
    <scope>NUCLEOTIDE SEQUENCE</scope>
    <source>
        <strain evidence="2">VKM B-1499</strain>
    </source>
</reference>
<accession>A0ABQ5T515</accession>
<keyword evidence="1" id="KW-0472">Membrane</keyword>
<keyword evidence="1" id="KW-0812">Transmembrane</keyword>
<organism evidence="2 3">
    <name type="scientific">Brevundimonas intermedia</name>
    <dbReference type="NCBI Taxonomy" id="74315"/>
    <lineage>
        <taxon>Bacteria</taxon>
        <taxon>Pseudomonadati</taxon>
        <taxon>Pseudomonadota</taxon>
        <taxon>Alphaproteobacteria</taxon>
        <taxon>Caulobacterales</taxon>
        <taxon>Caulobacteraceae</taxon>
        <taxon>Brevundimonas</taxon>
    </lineage>
</organism>
<feature type="transmembrane region" description="Helical" evidence="1">
    <location>
        <begin position="113"/>
        <end position="133"/>
    </location>
</feature>